<name>A0A931FI32_9ACTN</name>
<organism evidence="3 4">
    <name type="scientific">Streptacidiphilus fuscans</name>
    <dbReference type="NCBI Taxonomy" id="2789292"/>
    <lineage>
        <taxon>Bacteria</taxon>
        <taxon>Bacillati</taxon>
        <taxon>Actinomycetota</taxon>
        <taxon>Actinomycetes</taxon>
        <taxon>Kitasatosporales</taxon>
        <taxon>Streptomycetaceae</taxon>
        <taxon>Streptacidiphilus</taxon>
    </lineage>
</organism>
<evidence type="ECO:0000313" key="4">
    <source>
        <dbReference type="Proteomes" id="UP000657385"/>
    </source>
</evidence>
<protein>
    <recommendedName>
        <fullName evidence="2">Serine hydrolase domain-containing protein</fullName>
    </recommendedName>
</protein>
<dbReference type="AlphaFoldDB" id="A0A931FI32"/>
<dbReference type="InterPro" id="IPR050593">
    <property type="entry name" value="LovG"/>
</dbReference>
<dbReference type="InterPro" id="IPR005645">
    <property type="entry name" value="FSH-like_dom"/>
</dbReference>
<reference evidence="3" key="1">
    <citation type="submission" date="2020-11" db="EMBL/GenBank/DDBJ databases">
        <title>Isolation and identification of active actinomycetes.</title>
        <authorList>
            <person name="Yu B."/>
        </authorList>
    </citation>
    <scope>NUCLEOTIDE SEQUENCE</scope>
    <source>
        <strain evidence="3">NEAU-YB345</strain>
    </source>
</reference>
<dbReference type="GO" id="GO:0016787">
    <property type="term" value="F:hydrolase activity"/>
    <property type="evidence" value="ECO:0007669"/>
    <property type="project" value="UniProtKB-KW"/>
</dbReference>
<dbReference type="Pfam" id="PF03959">
    <property type="entry name" value="FSH1"/>
    <property type="match status" value="1"/>
</dbReference>
<evidence type="ECO:0000313" key="3">
    <source>
        <dbReference type="EMBL" id="MBF9071359.1"/>
    </source>
</evidence>
<dbReference type="SUPFAM" id="SSF53474">
    <property type="entry name" value="alpha/beta-Hydrolases"/>
    <property type="match status" value="1"/>
</dbReference>
<dbReference type="Gene3D" id="3.40.50.1820">
    <property type="entry name" value="alpha/beta hydrolase"/>
    <property type="match status" value="1"/>
</dbReference>
<dbReference type="PANTHER" id="PTHR48070:SF6">
    <property type="entry name" value="ESTERASE OVCA2"/>
    <property type="match status" value="1"/>
</dbReference>
<accession>A0A931FI32</accession>
<dbReference type="InterPro" id="IPR029058">
    <property type="entry name" value="AB_hydrolase_fold"/>
</dbReference>
<proteinExistence type="predicted"/>
<dbReference type="GO" id="GO:0005737">
    <property type="term" value="C:cytoplasm"/>
    <property type="evidence" value="ECO:0007669"/>
    <property type="project" value="TreeGrafter"/>
</dbReference>
<dbReference type="PANTHER" id="PTHR48070">
    <property type="entry name" value="ESTERASE OVCA2"/>
    <property type="match status" value="1"/>
</dbReference>
<feature type="domain" description="Serine hydrolase" evidence="2">
    <location>
        <begin position="5"/>
        <end position="184"/>
    </location>
</feature>
<keyword evidence="4" id="KW-1185">Reference proteome</keyword>
<sequence>MDAINVLALHGYHGSAQILRRQLHPVAAALPATINLTYVDAPSLSRGDFGWWHEGFSGWERTRDWVIDLAARQHFHGVIGFSQGAALAGLLTAVQETAPDPGAEEAGRRLGFGFAVMIGGFTSDAPQHGQLFTRPLTTASLHVTGAADSIVPMRDSLRLADRFADPVVLRHGGGHVIPADREVVGRIVDFVSGQAASRLGASARSGGRGDA</sequence>
<evidence type="ECO:0000256" key="1">
    <source>
        <dbReference type="ARBA" id="ARBA00022801"/>
    </source>
</evidence>
<dbReference type="RefSeq" id="WP_196196509.1">
    <property type="nucleotide sequence ID" value="NZ_JADPRT010000011.1"/>
</dbReference>
<dbReference type="Proteomes" id="UP000657385">
    <property type="component" value="Unassembled WGS sequence"/>
</dbReference>
<keyword evidence="1" id="KW-0378">Hydrolase</keyword>
<comment type="caution">
    <text evidence="3">The sequence shown here is derived from an EMBL/GenBank/DDBJ whole genome shotgun (WGS) entry which is preliminary data.</text>
</comment>
<evidence type="ECO:0000259" key="2">
    <source>
        <dbReference type="Pfam" id="PF03959"/>
    </source>
</evidence>
<dbReference type="EMBL" id="JADPRT010000011">
    <property type="protein sequence ID" value="MBF9071359.1"/>
    <property type="molecule type" value="Genomic_DNA"/>
</dbReference>
<gene>
    <name evidence="3" type="ORF">I2501_25390</name>
</gene>